<comment type="subcellular location">
    <subcellularLocation>
        <location evidence="2">Cell inner membrane</location>
        <topology evidence="2">Multi-pass membrane protein</topology>
    </subcellularLocation>
    <subcellularLocation>
        <location evidence="10">Cell membrane</location>
        <topology evidence="10">Multi-pass membrane protein</topology>
    </subcellularLocation>
</comment>
<keyword evidence="6 10" id="KW-0812">Transmembrane</keyword>
<sequence>MDQLIEQFFNIEIMIAAWPTILRGLWMTLAICAVVIPMGLLGGLFAALGMLSQNRALRWATVGFVDFFRAIPPLVLLIFVYSGLPFAGLRLSPFAAVAIAFLLNNSAYYGEIFRAGIGSVGTGQTEAARSTGLGASQTMAYVVLPQAVRNVLPDLISNTIEVVKLTSLASVVSLAEMLYAADMARSVTYSASPLVLAAGIYLVILWPLVRLVSRFERRIAH</sequence>
<dbReference type="GO" id="GO:0043190">
    <property type="term" value="C:ATP-binding cassette (ABC) transporter complex"/>
    <property type="evidence" value="ECO:0007669"/>
    <property type="project" value="InterPro"/>
</dbReference>
<dbReference type="HOGENOM" id="CLU_019602_1_1_5"/>
<dbReference type="SUPFAM" id="SSF161098">
    <property type="entry name" value="MetI-like"/>
    <property type="match status" value="1"/>
</dbReference>
<dbReference type="Proteomes" id="UP000005954">
    <property type="component" value="Unassembled WGS sequence"/>
</dbReference>
<dbReference type="NCBIfam" id="TIGR01726">
    <property type="entry name" value="HEQRo_perm_3TM"/>
    <property type="match status" value="1"/>
</dbReference>
<dbReference type="GO" id="GO:0006865">
    <property type="term" value="P:amino acid transport"/>
    <property type="evidence" value="ECO:0007669"/>
    <property type="project" value="UniProtKB-KW"/>
</dbReference>
<keyword evidence="4 10" id="KW-0813">Transport</keyword>
<gene>
    <name evidence="12" type="ORF">ISM_10346</name>
</gene>
<evidence type="ECO:0000259" key="11">
    <source>
        <dbReference type="PROSITE" id="PS50928"/>
    </source>
</evidence>
<dbReference type="RefSeq" id="WP_009814079.1">
    <property type="nucleotide sequence ID" value="NZ_CH724156.1"/>
</dbReference>
<accession>A3SQV7</accession>
<reference evidence="12 13" key="1">
    <citation type="submission" date="2005-12" db="EMBL/GenBank/DDBJ databases">
        <authorList>
            <person name="Moran M.A."/>
            <person name="Ferriera S."/>
            <person name="Johnson J."/>
            <person name="Kravitz S."/>
            <person name="Halpern A."/>
            <person name="Remington K."/>
            <person name="Beeson K."/>
            <person name="Tran B."/>
            <person name="Rogers Y.-H."/>
            <person name="Friedman R."/>
            <person name="Venter J.C."/>
        </authorList>
    </citation>
    <scope>NUCLEOTIDE SEQUENCE [LARGE SCALE GENOMIC DNA]</scope>
    <source>
        <strain evidence="13">ATCC BAA-591 / DSM 15170 / ISM</strain>
    </source>
</reference>
<feature type="transmembrane region" description="Helical" evidence="10">
    <location>
        <begin position="24"/>
        <end position="47"/>
    </location>
</feature>
<dbReference type="CDD" id="cd06261">
    <property type="entry name" value="TM_PBP2"/>
    <property type="match status" value="1"/>
</dbReference>
<dbReference type="PROSITE" id="PS50928">
    <property type="entry name" value="ABC_TM1"/>
    <property type="match status" value="1"/>
</dbReference>
<keyword evidence="9 10" id="KW-0472">Membrane</keyword>
<dbReference type="Pfam" id="PF00528">
    <property type="entry name" value="BPD_transp_1"/>
    <property type="match status" value="1"/>
</dbReference>
<dbReference type="InterPro" id="IPR000515">
    <property type="entry name" value="MetI-like"/>
</dbReference>
<comment type="function">
    <text evidence="1">Part of the binding-protein-dependent transport system for glutamine; probably responsible for the translocation of the substrate across the membrane.</text>
</comment>
<proteinExistence type="inferred from homology"/>
<evidence type="ECO:0000256" key="10">
    <source>
        <dbReference type="RuleBase" id="RU363032"/>
    </source>
</evidence>
<evidence type="ECO:0000256" key="4">
    <source>
        <dbReference type="ARBA" id="ARBA00022448"/>
    </source>
</evidence>
<dbReference type="AlphaFoldDB" id="A3SQV7"/>
<feature type="transmembrane region" description="Helical" evidence="10">
    <location>
        <begin position="59"/>
        <end position="81"/>
    </location>
</feature>
<dbReference type="OrthoDB" id="9808674at2"/>
<dbReference type="InterPro" id="IPR043429">
    <property type="entry name" value="ArtM/GltK/GlnP/TcyL/YhdX-like"/>
</dbReference>
<keyword evidence="8 10" id="KW-1133">Transmembrane helix</keyword>
<evidence type="ECO:0000313" key="12">
    <source>
        <dbReference type="EMBL" id="EAP75516.1"/>
    </source>
</evidence>
<protein>
    <submittedName>
        <fullName evidence="12">ABC polar amino acid transporter, inner membrane subunit</fullName>
    </submittedName>
</protein>
<evidence type="ECO:0000256" key="1">
    <source>
        <dbReference type="ARBA" id="ARBA00003159"/>
    </source>
</evidence>
<feature type="transmembrane region" description="Helical" evidence="10">
    <location>
        <begin position="187"/>
        <end position="209"/>
    </location>
</feature>
<keyword evidence="13" id="KW-1185">Reference proteome</keyword>
<keyword evidence="5" id="KW-1003">Cell membrane</keyword>
<comment type="caution">
    <text evidence="12">The sequence shown here is derived from an EMBL/GenBank/DDBJ whole genome shotgun (WGS) entry which is preliminary data.</text>
</comment>
<evidence type="ECO:0000313" key="13">
    <source>
        <dbReference type="Proteomes" id="UP000005954"/>
    </source>
</evidence>
<evidence type="ECO:0000256" key="3">
    <source>
        <dbReference type="ARBA" id="ARBA00010072"/>
    </source>
</evidence>
<evidence type="ECO:0000256" key="2">
    <source>
        <dbReference type="ARBA" id="ARBA00004429"/>
    </source>
</evidence>
<evidence type="ECO:0000256" key="8">
    <source>
        <dbReference type="ARBA" id="ARBA00022989"/>
    </source>
</evidence>
<dbReference type="GO" id="GO:0022857">
    <property type="term" value="F:transmembrane transporter activity"/>
    <property type="evidence" value="ECO:0007669"/>
    <property type="project" value="InterPro"/>
</dbReference>
<keyword evidence="7" id="KW-0029">Amino-acid transport</keyword>
<evidence type="ECO:0000256" key="7">
    <source>
        <dbReference type="ARBA" id="ARBA00022970"/>
    </source>
</evidence>
<dbReference type="eggNOG" id="COG0765">
    <property type="taxonomic scope" value="Bacteria"/>
</dbReference>
<organism evidence="12 13">
    <name type="scientific">Roseovarius nubinhibens (strain ATCC BAA-591 / DSM 15170 / ISM)</name>
    <dbReference type="NCBI Taxonomy" id="89187"/>
    <lineage>
        <taxon>Bacteria</taxon>
        <taxon>Pseudomonadati</taxon>
        <taxon>Pseudomonadota</taxon>
        <taxon>Alphaproteobacteria</taxon>
        <taxon>Rhodobacterales</taxon>
        <taxon>Roseobacteraceae</taxon>
        <taxon>Roseovarius</taxon>
    </lineage>
</organism>
<dbReference type="InterPro" id="IPR035906">
    <property type="entry name" value="MetI-like_sf"/>
</dbReference>
<feature type="domain" description="ABC transmembrane type-1" evidence="11">
    <location>
        <begin position="25"/>
        <end position="213"/>
    </location>
</feature>
<evidence type="ECO:0000256" key="9">
    <source>
        <dbReference type="ARBA" id="ARBA00023136"/>
    </source>
</evidence>
<evidence type="ECO:0000256" key="5">
    <source>
        <dbReference type="ARBA" id="ARBA00022475"/>
    </source>
</evidence>
<dbReference type="Gene3D" id="1.10.3720.10">
    <property type="entry name" value="MetI-like"/>
    <property type="match status" value="1"/>
</dbReference>
<dbReference type="EMBL" id="AALY01000003">
    <property type="protein sequence ID" value="EAP75516.1"/>
    <property type="molecule type" value="Genomic_DNA"/>
</dbReference>
<evidence type="ECO:0000256" key="6">
    <source>
        <dbReference type="ARBA" id="ARBA00022692"/>
    </source>
</evidence>
<comment type="similarity">
    <text evidence="3">Belongs to the binding-protein-dependent transport system permease family. HisMQ subfamily.</text>
</comment>
<dbReference type="STRING" id="89187.ISM_10346"/>
<dbReference type="PANTHER" id="PTHR30614:SF20">
    <property type="entry name" value="GLUTAMINE TRANSPORT SYSTEM PERMEASE PROTEIN GLNP"/>
    <property type="match status" value="1"/>
</dbReference>
<dbReference type="InterPro" id="IPR010065">
    <property type="entry name" value="AA_ABC_transptr_permease_3TM"/>
</dbReference>
<name>A3SQV7_ROSNI</name>
<dbReference type="PANTHER" id="PTHR30614">
    <property type="entry name" value="MEMBRANE COMPONENT OF AMINO ACID ABC TRANSPORTER"/>
    <property type="match status" value="1"/>
</dbReference>